<feature type="region of interest" description="Disordered" evidence="1">
    <location>
        <begin position="1244"/>
        <end position="1274"/>
    </location>
</feature>
<feature type="compositionally biased region" description="Acidic residues" evidence="1">
    <location>
        <begin position="1128"/>
        <end position="1138"/>
    </location>
</feature>
<feature type="compositionally biased region" description="Basic and acidic residues" evidence="1">
    <location>
        <begin position="180"/>
        <end position="190"/>
    </location>
</feature>
<proteinExistence type="predicted"/>
<evidence type="ECO:0000313" key="2">
    <source>
        <dbReference type="EMBL" id="KAG7531840.1"/>
    </source>
</evidence>
<feature type="compositionally biased region" description="Low complexity" evidence="1">
    <location>
        <begin position="110"/>
        <end position="134"/>
    </location>
</feature>
<feature type="compositionally biased region" description="Basic and acidic residues" evidence="1">
    <location>
        <begin position="1167"/>
        <end position="1176"/>
    </location>
</feature>
<feature type="region of interest" description="Disordered" evidence="1">
    <location>
        <begin position="983"/>
        <end position="1002"/>
    </location>
</feature>
<feature type="region of interest" description="Disordered" evidence="1">
    <location>
        <begin position="1"/>
        <end position="231"/>
    </location>
</feature>
<dbReference type="OrthoDB" id="2536714at2759"/>
<feature type="compositionally biased region" description="Polar residues" evidence="1">
    <location>
        <begin position="1157"/>
        <end position="1166"/>
    </location>
</feature>
<feature type="compositionally biased region" description="Basic and acidic residues" evidence="1">
    <location>
        <begin position="277"/>
        <end position="293"/>
    </location>
</feature>
<dbReference type="AlphaFoldDB" id="A0A8K0NSK5"/>
<evidence type="ECO:0000313" key="3">
    <source>
        <dbReference type="Proteomes" id="UP000812966"/>
    </source>
</evidence>
<feature type="region of interest" description="Disordered" evidence="1">
    <location>
        <begin position="883"/>
        <end position="906"/>
    </location>
</feature>
<feature type="compositionally biased region" description="Polar residues" evidence="1">
    <location>
        <begin position="1"/>
        <end position="15"/>
    </location>
</feature>
<protein>
    <submittedName>
        <fullName evidence="2">Uncharacterized protein</fullName>
    </submittedName>
</protein>
<feature type="region of interest" description="Disordered" evidence="1">
    <location>
        <begin position="1076"/>
        <end position="1177"/>
    </location>
</feature>
<feature type="region of interest" description="Disordered" evidence="1">
    <location>
        <begin position="492"/>
        <end position="519"/>
    </location>
</feature>
<sequence length="1274" mass="137177">MPAATNSKTRTQTLHPNADEGSGNGVGIGKREGLRTITRKISSEENITARRPQSSRSRSNSHHNRATKPGQAPVEGAQVHAVHPVPPLPSQHQQYHNQQQQGLKGKNSVGQLRAQSQGQSQPQAATNQQGQQGKKGLRNARSHGALNQQSQKASWRAQPQAVPVPPLPAFLTGKQGAGDEQSKSKSKPELESQSNPIANAAANAHENGEGRKKRYPQGLRRDPKTALPSDGLAGMGVGLGLRTDSGSNLFMTDQSGGVGVVLRKKIGLGRVEAGEEQVEREQPRSAPVHEQEHAGPGPGLESLENLLYQAGYKETRVFTPERPVPARASQVQGQVGLEVGKEEGGKRLRLDVGLLNRRVQQQQQQQTQQLVVAIPLPGPAADGPSSAPIMTQQQQRLRQAPSRSGLRKEIKVVEKRICSAPAFVPTLSARGGPSSSTADVATTSTAERPSPVVQAIEQIIESVRATPPEHALQRSKAQALQGMDWADIEDSLEEASPGPASGSRNGMMTSNEHKVQDTPSPAMRYKATRLPAASPAQGDLFASPSEVSEAANATANTTPVSVEELFGRREDGTLFYPPIAPRARGYPGQPGARNEVPVYAPISAYPLTAVHPQLSSGSLAHGQPFPNPHLHQYQYRPPVMPVAPLDPLPPMDMDVLTLRRMRSEADIKIREVERRAEAEEMGRGWKESVAPVPALASPNRHDGAMSELSASGTERKRKVLNRVELEFRSVDIDSLSDLSSEIDEDETNIDVVIREEEAQGVIFGHPVMAQAADGLSGPASSRHSSDLEERFDPAAYENGEDVEMVDIDSVYSSDDGVYHQEYAVPTLSKEVEAIETEQDFISSSYESVAEIEADFAATEPSASSSDAFADAEVTVSTPKSSKIASVSTSPRGSPLADVGSPASFASHSSRDSVVRARGLRHAMSTPLFNMVSTLDGEPTRLSKANVQKFTAVGLGKPSAPLLPGQDSWLGKISQRMWSAGTSVMSNTSRDDHSGPTRSAQRPLMPRAMTALATAQRLPASPKVVRAGAIVCDSMESEDMPPVPVSRADLAAGLPFRALRTKLSLQMMGKVGQGMDLEQETAASSSKTPTLTPRPDWHDRDAKWANRPRPPATPTTPAKQTYQWTTNIDEVEGMDDAEPDFSQSFFYKPATPPRRPGQSGQTSSSNPREPKRQESIKSLRALLLKGVMAAKSAKDNIPPVPSIPSAYRSLPKKVPAGPPPPVFAISSPGAVEAGLPPRELVLEGEEWEGGSYESRKEQEKKLKKLKRKTSLRRNF</sequence>
<keyword evidence="3" id="KW-1185">Reference proteome</keyword>
<feature type="compositionally biased region" description="Basic and acidic residues" evidence="1">
    <location>
        <begin position="1094"/>
        <end position="1103"/>
    </location>
</feature>
<feature type="compositionally biased region" description="Polar residues" evidence="1">
    <location>
        <begin position="1118"/>
        <end position="1127"/>
    </location>
</feature>
<feature type="compositionally biased region" description="Polar residues" evidence="1">
    <location>
        <begin position="1080"/>
        <end position="1090"/>
    </location>
</feature>
<evidence type="ECO:0000256" key="1">
    <source>
        <dbReference type="SAM" id="MobiDB-lite"/>
    </source>
</evidence>
<dbReference type="Proteomes" id="UP000812966">
    <property type="component" value="Unassembled WGS sequence"/>
</dbReference>
<feature type="region of interest" description="Disordered" evidence="1">
    <location>
        <begin position="273"/>
        <end position="300"/>
    </location>
</feature>
<feature type="compositionally biased region" description="Low complexity" evidence="1">
    <location>
        <begin position="91"/>
        <end position="101"/>
    </location>
</feature>
<name>A0A8K0NSK5_9TREE</name>
<feature type="region of interest" description="Disordered" evidence="1">
    <location>
        <begin position="425"/>
        <end position="452"/>
    </location>
</feature>
<dbReference type="EMBL" id="JABELV010000081">
    <property type="protein sequence ID" value="KAG7531840.1"/>
    <property type="molecule type" value="Genomic_DNA"/>
</dbReference>
<organism evidence="2 3">
    <name type="scientific">Filobasidium floriforme</name>
    <dbReference type="NCBI Taxonomy" id="5210"/>
    <lineage>
        <taxon>Eukaryota</taxon>
        <taxon>Fungi</taxon>
        <taxon>Dikarya</taxon>
        <taxon>Basidiomycota</taxon>
        <taxon>Agaricomycotina</taxon>
        <taxon>Tremellomycetes</taxon>
        <taxon>Filobasidiales</taxon>
        <taxon>Filobasidiaceae</taxon>
        <taxon>Filobasidium</taxon>
    </lineage>
</organism>
<feature type="compositionally biased region" description="Low complexity" evidence="1">
    <location>
        <begin position="434"/>
        <end position="446"/>
    </location>
</feature>
<accession>A0A8K0NSK5</accession>
<reference evidence="2" key="1">
    <citation type="submission" date="2020-04" db="EMBL/GenBank/DDBJ databases">
        <title>Analysis of mating type loci in Filobasidium floriforme.</title>
        <authorList>
            <person name="Nowrousian M."/>
        </authorList>
    </citation>
    <scope>NUCLEOTIDE SEQUENCE</scope>
    <source>
        <strain evidence="2">CBS 6242</strain>
    </source>
</reference>
<comment type="caution">
    <text evidence="2">The sequence shown here is derived from an EMBL/GenBank/DDBJ whole genome shotgun (WGS) entry which is preliminary data.</text>
</comment>
<gene>
    <name evidence="2" type="ORF">FFLO_04066</name>
</gene>
<feature type="compositionally biased region" description="Basic residues" evidence="1">
    <location>
        <begin position="1260"/>
        <end position="1274"/>
    </location>
</feature>